<dbReference type="EMBL" id="VFLP01000015">
    <property type="protein sequence ID" value="TRX95493.1"/>
    <property type="molecule type" value="Genomic_DNA"/>
</dbReference>
<dbReference type="OrthoDB" id="4727609at2759"/>
<dbReference type="Proteomes" id="UP000319160">
    <property type="component" value="Unassembled WGS sequence"/>
</dbReference>
<sequence>MDVDMDTLKQNIAVIDSAIIEARQWLREAVTDRDVEDRQADLDKLEADLVEEQAKLDAKILEEEMRSR</sequence>
<evidence type="ECO:0000313" key="3">
    <source>
        <dbReference type="Proteomes" id="UP000319160"/>
    </source>
</evidence>
<organism evidence="2 3">
    <name type="scientific">Xylaria flabelliformis</name>
    <dbReference type="NCBI Taxonomy" id="2512241"/>
    <lineage>
        <taxon>Eukaryota</taxon>
        <taxon>Fungi</taxon>
        <taxon>Dikarya</taxon>
        <taxon>Ascomycota</taxon>
        <taxon>Pezizomycotina</taxon>
        <taxon>Sordariomycetes</taxon>
        <taxon>Xylariomycetidae</taxon>
        <taxon>Xylariales</taxon>
        <taxon>Xylariaceae</taxon>
        <taxon>Xylaria</taxon>
    </lineage>
</organism>
<proteinExistence type="predicted"/>
<evidence type="ECO:0000313" key="2">
    <source>
        <dbReference type="EMBL" id="TRX95493.1"/>
    </source>
</evidence>
<evidence type="ECO:0000256" key="1">
    <source>
        <dbReference type="SAM" id="Coils"/>
    </source>
</evidence>
<gene>
    <name evidence="2" type="ORF">FHL15_003451</name>
</gene>
<keyword evidence="3" id="KW-1185">Reference proteome</keyword>
<reference evidence="3" key="1">
    <citation type="submission" date="2019-06" db="EMBL/GenBank/DDBJ databases">
        <title>Draft genome sequence of the griseofulvin-producing fungus Xylaria cubensis strain G536.</title>
        <authorList>
            <person name="Mead M.E."/>
            <person name="Raja H.A."/>
            <person name="Steenwyk J.L."/>
            <person name="Knowles S.L."/>
            <person name="Oberlies N.H."/>
            <person name="Rokas A."/>
        </authorList>
    </citation>
    <scope>NUCLEOTIDE SEQUENCE [LARGE SCALE GENOMIC DNA]</scope>
    <source>
        <strain evidence="3">G536</strain>
    </source>
</reference>
<protein>
    <submittedName>
        <fullName evidence="2">Uncharacterized protein</fullName>
    </submittedName>
</protein>
<feature type="coiled-coil region" evidence="1">
    <location>
        <begin position="35"/>
        <end position="62"/>
    </location>
</feature>
<keyword evidence="1" id="KW-0175">Coiled coil</keyword>
<comment type="caution">
    <text evidence="2">The sequence shown here is derived from an EMBL/GenBank/DDBJ whole genome shotgun (WGS) entry which is preliminary data.</text>
</comment>
<dbReference type="AlphaFoldDB" id="A0A553I5L7"/>
<accession>A0A553I5L7</accession>
<name>A0A553I5L7_9PEZI</name>